<evidence type="ECO:0000256" key="3">
    <source>
        <dbReference type="ARBA" id="ARBA00022679"/>
    </source>
</evidence>
<keyword evidence="4" id="KW-0663">Pyridoxal phosphate</keyword>
<dbReference type="KEGG" id="rul:UC8_02070"/>
<evidence type="ECO:0000256" key="1">
    <source>
        <dbReference type="ARBA" id="ARBA00001933"/>
    </source>
</evidence>
<keyword evidence="2 5" id="KW-0032">Aminotransferase</keyword>
<dbReference type="InterPro" id="IPR015424">
    <property type="entry name" value="PyrdxlP-dep_Trfase"/>
</dbReference>
<dbReference type="InterPro" id="IPR005814">
    <property type="entry name" value="Aminotrans_3"/>
</dbReference>
<keyword evidence="3 5" id="KW-0808">Transferase</keyword>
<dbReference type="InterPro" id="IPR015422">
    <property type="entry name" value="PyrdxlP-dep_Trfase_small"/>
</dbReference>
<dbReference type="GO" id="GO:0030170">
    <property type="term" value="F:pyridoxal phosphate binding"/>
    <property type="evidence" value="ECO:0007669"/>
    <property type="project" value="InterPro"/>
</dbReference>
<sequence length="833" mass="90090">MEFDRHKSAARFTVRHKPGLHNLLSAMGMDLTYHRASGDFLFYRDSGDAEVQVLDLVGGYGTLLLGHNHPGVLAAATEFLQSGNVNHAQGSLRQGAQQLANVLNARLRGDFCAVFANSGTEAVEAALKHAMLETGGRTLISLNGGFHGKTLGSLHASSNPRFRTPFGHGNLELRRVDANDLLQLETTFEQCTDLAGVLYEPIQGEAGVRPLDAGYLQRAAELCASRNIPLIADECQTGLGRTGEFLASHSLGVRPDYILLSKALGGGLAKIAALLIDRARYREDFDLLHSSTFADDEFSSAIALKVLELLSDDALARCKQQGDYLLGALATVQQRFPETIRDVRGRGLMLGVELNRRAKPQSFLLNHLVDRELLGPMIASYLLHQHQIRVAPTLSDSFTLRIQPSLTVDRGQLDRFVSALTDVCEKLSADDTAGLTRFLSVKPRPTSSPPKPLKEPRLTDVAIFSYRGNPFFDTSTEASTPNSPARVGWIFHLVDESNIGHLEPALADWSRAEQGAFSERWSRLCEPLMMDTVDIRSRHGNTVRLHPILLPVTSRWMLKHARSGTATALVERAVETASAIHCDVVSLGQFTSIVTQRGKSLQPRDLLITTGASYTAALAEQAIRLELTRRSLNGRGLTLAVIGGAGEIGRTCAALLAAKFGRCLLFGSQRRDSLDRLQQVARDIPGTSVATSAQMIGQADVVLCATNQIAASVSLESLNPNAIVCDVSIPGALLPVATDRYPNITIVDGGTVDLPHHECLRIPGFPLPSGRTYGCMAEGLLLGLEGRRHSPSVTPTSVESAQRMAQIAAKHGFTLRSQQGTRASSSTVVEPCL</sequence>
<organism evidence="5 6">
    <name type="scientific">Roseimaritima ulvae</name>
    <dbReference type="NCBI Taxonomy" id="980254"/>
    <lineage>
        <taxon>Bacteria</taxon>
        <taxon>Pseudomonadati</taxon>
        <taxon>Planctomycetota</taxon>
        <taxon>Planctomycetia</taxon>
        <taxon>Pirellulales</taxon>
        <taxon>Pirellulaceae</taxon>
        <taxon>Roseimaritima</taxon>
    </lineage>
</organism>
<evidence type="ECO:0000256" key="4">
    <source>
        <dbReference type="ARBA" id="ARBA00022898"/>
    </source>
</evidence>
<dbReference type="PANTHER" id="PTHR11986:SF79">
    <property type="entry name" value="ACETYLORNITHINE AMINOTRANSFERASE, MITOCHONDRIAL"/>
    <property type="match status" value="1"/>
</dbReference>
<dbReference type="FunFam" id="3.40.640.10:FF:000004">
    <property type="entry name" value="Acetylornithine aminotransferase"/>
    <property type="match status" value="1"/>
</dbReference>
<dbReference type="Gene3D" id="3.40.50.720">
    <property type="entry name" value="NAD(P)-binding Rossmann-like Domain"/>
    <property type="match status" value="1"/>
</dbReference>
<protein>
    <submittedName>
        <fullName evidence="5">Putrescine aminotransferase</fullName>
        <ecNumber evidence="5">2.6.1.82</ecNumber>
    </submittedName>
</protein>
<evidence type="ECO:0000256" key="2">
    <source>
        <dbReference type="ARBA" id="ARBA00022576"/>
    </source>
</evidence>
<dbReference type="RefSeq" id="WP_068134871.1">
    <property type="nucleotide sequence ID" value="NZ_CP042914.1"/>
</dbReference>
<reference evidence="5 6" key="1">
    <citation type="submission" date="2019-08" db="EMBL/GenBank/DDBJ databases">
        <title>Deep-cultivation of Planctomycetes and their phenomic and genomic characterization uncovers novel biology.</title>
        <authorList>
            <person name="Wiegand S."/>
            <person name="Jogler M."/>
            <person name="Boedeker C."/>
            <person name="Pinto D."/>
            <person name="Vollmers J."/>
            <person name="Rivas-Marin E."/>
            <person name="Kohn T."/>
            <person name="Peeters S.H."/>
            <person name="Heuer A."/>
            <person name="Rast P."/>
            <person name="Oberbeckmann S."/>
            <person name="Bunk B."/>
            <person name="Jeske O."/>
            <person name="Meyerdierks A."/>
            <person name="Storesund J.E."/>
            <person name="Kallscheuer N."/>
            <person name="Luecker S."/>
            <person name="Lage O.M."/>
            <person name="Pohl T."/>
            <person name="Merkel B.J."/>
            <person name="Hornburger P."/>
            <person name="Mueller R.-W."/>
            <person name="Bruemmer F."/>
            <person name="Labrenz M."/>
            <person name="Spormann A.M."/>
            <person name="Op den Camp H."/>
            <person name="Overmann J."/>
            <person name="Amann R."/>
            <person name="Jetten M.S.M."/>
            <person name="Mascher T."/>
            <person name="Medema M.H."/>
            <person name="Devos D.P."/>
            <person name="Kaster A.-K."/>
            <person name="Ovreas L."/>
            <person name="Rohde M."/>
            <person name="Galperin M.Y."/>
            <person name="Jogler C."/>
        </authorList>
    </citation>
    <scope>NUCLEOTIDE SEQUENCE [LARGE SCALE GENOMIC DNA]</scope>
    <source>
        <strain evidence="5 6">UC8</strain>
    </source>
</reference>
<gene>
    <name evidence="5" type="primary">patA</name>
    <name evidence="5" type="ORF">UC8_02070</name>
</gene>
<evidence type="ECO:0000313" key="5">
    <source>
        <dbReference type="EMBL" id="QEG38252.1"/>
    </source>
</evidence>
<dbReference type="PANTHER" id="PTHR11986">
    <property type="entry name" value="AMINOTRANSFERASE CLASS III"/>
    <property type="match status" value="1"/>
</dbReference>
<dbReference type="InterPro" id="IPR015421">
    <property type="entry name" value="PyrdxlP-dep_Trfase_major"/>
</dbReference>
<dbReference type="Pfam" id="PF00202">
    <property type="entry name" value="Aminotran_3"/>
    <property type="match status" value="1"/>
</dbReference>
<dbReference type="GO" id="GO:0033094">
    <property type="term" value="F:putrescine--2-oxoglutarate transaminase activity"/>
    <property type="evidence" value="ECO:0007669"/>
    <property type="project" value="UniProtKB-EC"/>
</dbReference>
<comment type="cofactor">
    <cofactor evidence="1">
        <name>pyridoxal 5'-phosphate</name>
        <dbReference type="ChEBI" id="CHEBI:597326"/>
    </cofactor>
</comment>
<dbReference type="SUPFAM" id="SSF51735">
    <property type="entry name" value="NAD(P)-binding Rossmann-fold domains"/>
    <property type="match status" value="1"/>
</dbReference>
<name>A0A5B9QKH7_9BACT</name>
<dbReference type="SUPFAM" id="SSF53383">
    <property type="entry name" value="PLP-dependent transferases"/>
    <property type="match status" value="1"/>
</dbReference>
<dbReference type="InterPro" id="IPR036291">
    <property type="entry name" value="NAD(P)-bd_dom_sf"/>
</dbReference>
<dbReference type="CDD" id="cd00610">
    <property type="entry name" value="OAT_like"/>
    <property type="match status" value="1"/>
</dbReference>
<dbReference type="AlphaFoldDB" id="A0A5B9QKH7"/>
<dbReference type="Proteomes" id="UP000325286">
    <property type="component" value="Chromosome"/>
</dbReference>
<keyword evidence="6" id="KW-1185">Reference proteome</keyword>
<accession>A0A5B9QKH7</accession>
<dbReference type="Gene3D" id="3.40.640.10">
    <property type="entry name" value="Type I PLP-dependent aspartate aminotransferase-like (Major domain)"/>
    <property type="match status" value="1"/>
</dbReference>
<evidence type="ECO:0000313" key="6">
    <source>
        <dbReference type="Proteomes" id="UP000325286"/>
    </source>
</evidence>
<dbReference type="GO" id="GO:0042802">
    <property type="term" value="F:identical protein binding"/>
    <property type="evidence" value="ECO:0007669"/>
    <property type="project" value="TreeGrafter"/>
</dbReference>
<dbReference type="InterPro" id="IPR050103">
    <property type="entry name" value="Class-III_PLP-dep_AT"/>
</dbReference>
<dbReference type="EMBL" id="CP042914">
    <property type="protein sequence ID" value="QEG38252.1"/>
    <property type="molecule type" value="Genomic_DNA"/>
</dbReference>
<dbReference type="Gene3D" id="3.90.1150.10">
    <property type="entry name" value="Aspartate Aminotransferase, domain 1"/>
    <property type="match status" value="1"/>
</dbReference>
<proteinExistence type="predicted"/>
<dbReference type="EC" id="2.6.1.82" evidence="5"/>
<dbReference type="OrthoDB" id="9816013at2"/>